<evidence type="ECO:0000256" key="1">
    <source>
        <dbReference type="ARBA" id="ARBA00004141"/>
    </source>
</evidence>
<dbReference type="OrthoDB" id="430207at2759"/>
<evidence type="ECO:0000256" key="4">
    <source>
        <dbReference type="ARBA" id="ARBA00022989"/>
    </source>
</evidence>
<dbReference type="EMBL" id="CAJNDS010002107">
    <property type="protein sequence ID" value="CAE7331058.1"/>
    <property type="molecule type" value="Genomic_DNA"/>
</dbReference>
<comment type="subcellular location">
    <subcellularLocation>
        <location evidence="1">Membrane</location>
        <topology evidence="1">Multi-pass membrane protein</topology>
    </subcellularLocation>
</comment>
<evidence type="ECO:0000313" key="8">
    <source>
        <dbReference type="Proteomes" id="UP000604046"/>
    </source>
</evidence>
<evidence type="ECO:0000313" key="7">
    <source>
        <dbReference type="EMBL" id="CAE7331058.1"/>
    </source>
</evidence>
<evidence type="ECO:0000256" key="3">
    <source>
        <dbReference type="ARBA" id="ARBA00022692"/>
    </source>
</evidence>
<keyword evidence="5" id="KW-0472">Membrane</keyword>
<keyword evidence="4" id="KW-1133">Transmembrane helix</keyword>
<accession>A0A812NTD3</accession>
<dbReference type="Pfam" id="PF04117">
    <property type="entry name" value="Mpv17_PMP22"/>
    <property type="match status" value="1"/>
</dbReference>
<dbReference type="PANTHER" id="PTHR11266:SF17">
    <property type="entry name" value="PROTEIN MPV17"/>
    <property type="match status" value="1"/>
</dbReference>
<dbReference type="GO" id="GO:0016020">
    <property type="term" value="C:membrane"/>
    <property type="evidence" value="ECO:0007669"/>
    <property type="project" value="UniProtKB-SubCell"/>
</dbReference>
<evidence type="ECO:0000256" key="2">
    <source>
        <dbReference type="ARBA" id="ARBA00006824"/>
    </source>
</evidence>
<reference evidence="7" key="1">
    <citation type="submission" date="2021-02" db="EMBL/GenBank/DDBJ databases">
        <authorList>
            <person name="Dougan E. K."/>
            <person name="Rhodes N."/>
            <person name="Thang M."/>
            <person name="Chan C."/>
        </authorList>
    </citation>
    <scope>NUCLEOTIDE SEQUENCE</scope>
</reference>
<comment type="caution">
    <text evidence="7">The sequence shown here is derived from an EMBL/GenBank/DDBJ whole genome shotgun (WGS) entry which is preliminary data.</text>
</comment>
<dbReference type="InterPro" id="IPR007248">
    <property type="entry name" value="Mpv17_PMP22"/>
</dbReference>
<dbReference type="PANTHER" id="PTHR11266">
    <property type="entry name" value="PEROXISOMAL MEMBRANE PROTEIN 2, PXMP2 MPV17"/>
    <property type="match status" value="1"/>
</dbReference>
<sequence length="202" mass="22447">MAFVALRYAELATRWPHLVSGMTSSAILTSADMFCQGIIQQPGPEGLDYRRTAGLASFGLLWYGGPCKWLYLCMDRWLGAKATFQNVAAKTFVDVFLHTPFGVVPGFYFVTGAFKGDSLAQTREQLKSEWMQASMGSSMFWTPAQIGNFWLVPQHYKIAYISVLSFFHKTWLSFLSNKERYAATLPATPLSSLAVAADGLTL</sequence>
<evidence type="ECO:0000256" key="6">
    <source>
        <dbReference type="RuleBase" id="RU363053"/>
    </source>
</evidence>
<dbReference type="GO" id="GO:0005737">
    <property type="term" value="C:cytoplasm"/>
    <property type="evidence" value="ECO:0007669"/>
    <property type="project" value="TreeGrafter"/>
</dbReference>
<dbReference type="AlphaFoldDB" id="A0A812NTD3"/>
<organism evidence="7 8">
    <name type="scientific">Symbiodinium natans</name>
    <dbReference type="NCBI Taxonomy" id="878477"/>
    <lineage>
        <taxon>Eukaryota</taxon>
        <taxon>Sar</taxon>
        <taxon>Alveolata</taxon>
        <taxon>Dinophyceae</taxon>
        <taxon>Suessiales</taxon>
        <taxon>Symbiodiniaceae</taxon>
        <taxon>Symbiodinium</taxon>
    </lineage>
</organism>
<name>A0A812NTD3_9DINO</name>
<comment type="similarity">
    <text evidence="2 6">Belongs to the peroxisomal membrane protein PXMP2/4 family.</text>
</comment>
<dbReference type="Proteomes" id="UP000604046">
    <property type="component" value="Unassembled WGS sequence"/>
</dbReference>
<keyword evidence="8" id="KW-1185">Reference proteome</keyword>
<keyword evidence="3" id="KW-0812">Transmembrane</keyword>
<evidence type="ECO:0000256" key="5">
    <source>
        <dbReference type="ARBA" id="ARBA00023136"/>
    </source>
</evidence>
<protein>
    <submittedName>
        <fullName evidence="7">Mpv17 protein</fullName>
    </submittedName>
</protein>
<proteinExistence type="inferred from homology"/>
<gene>
    <name evidence="7" type="primary">mpv17</name>
    <name evidence="7" type="ORF">SNAT2548_LOCUS17320</name>
</gene>